<comment type="subcellular location">
    <subcellularLocation>
        <location evidence="1">Membrane</location>
        <topology evidence="1">Single-pass membrane protein</topology>
    </subcellularLocation>
</comment>
<evidence type="ECO:0000256" key="3">
    <source>
        <dbReference type="ARBA" id="ARBA00022989"/>
    </source>
</evidence>
<feature type="compositionally biased region" description="Low complexity" evidence="5">
    <location>
        <begin position="20"/>
        <end position="31"/>
    </location>
</feature>
<feature type="transmembrane region" description="Helical" evidence="6">
    <location>
        <begin position="60"/>
        <end position="86"/>
    </location>
</feature>
<evidence type="ECO:0000256" key="4">
    <source>
        <dbReference type="ARBA" id="ARBA00023136"/>
    </source>
</evidence>
<dbReference type="GO" id="GO:0005886">
    <property type="term" value="C:plasma membrane"/>
    <property type="evidence" value="ECO:0007669"/>
    <property type="project" value="TreeGrafter"/>
</dbReference>
<dbReference type="SUPFAM" id="SSF117070">
    <property type="entry name" value="LEA14-like"/>
    <property type="match status" value="1"/>
</dbReference>
<evidence type="ECO:0000313" key="8">
    <source>
        <dbReference type="EMBL" id="GAA0169343.1"/>
    </source>
</evidence>
<dbReference type="AlphaFoldDB" id="A0AAV3R075"/>
<keyword evidence="2 6" id="KW-0812">Transmembrane</keyword>
<feature type="domain" description="Late embryogenesis abundant protein LEA-2 subgroup" evidence="7">
    <location>
        <begin position="117"/>
        <end position="220"/>
    </location>
</feature>
<reference evidence="8 9" key="1">
    <citation type="submission" date="2024-01" db="EMBL/GenBank/DDBJ databases">
        <title>The complete chloroplast genome sequence of Lithospermum erythrorhizon: insights into the phylogenetic relationship among Boraginaceae species and the maternal lineages of purple gromwells.</title>
        <authorList>
            <person name="Okada T."/>
            <person name="Watanabe K."/>
        </authorList>
    </citation>
    <scope>NUCLEOTIDE SEQUENCE [LARGE SCALE GENOMIC DNA]</scope>
</reference>
<name>A0AAV3R075_LITER</name>
<dbReference type="Pfam" id="PF03168">
    <property type="entry name" value="LEA_2"/>
    <property type="match status" value="1"/>
</dbReference>
<keyword evidence="4 6" id="KW-0472">Membrane</keyword>
<dbReference type="GO" id="GO:0098542">
    <property type="term" value="P:defense response to other organism"/>
    <property type="evidence" value="ECO:0007669"/>
    <property type="project" value="InterPro"/>
</dbReference>
<accession>A0AAV3R075</accession>
<sequence length="256" mass="28379">MTDRVYPTSKPATKETSPLNATNGGTTTVNNPFPANKAQLRPRYRPQPPPRRRRSCCCRCCLWTTFIIITILLLVAIAGVIFWAVFRPQKPTFSVSNLQLSQFNLTSTSVISRFNFTVSARNPNARITYFYDPFSISIYSNDVNIGDGSFKNFVHGSKNTTVLKTVVASSGENLESTDIATLRGDIKNKKSLPLKIMLETKVKAKIGSLKTKRMRIRVTCEGGHVAVPTGKTPTTAKTSGIKCEVDPRIKILAWSF</sequence>
<dbReference type="PANTHER" id="PTHR31234:SF2">
    <property type="entry name" value="OS05G0199100 PROTEIN"/>
    <property type="match status" value="1"/>
</dbReference>
<proteinExistence type="predicted"/>
<evidence type="ECO:0000259" key="7">
    <source>
        <dbReference type="Pfam" id="PF03168"/>
    </source>
</evidence>
<organism evidence="8 9">
    <name type="scientific">Lithospermum erythrorhizon</name>
    <name type="common">Purple gromwell</name>
    <name type="synonym">Lithospermum officinale var. erythrorhizon</name>
    <dbReference type="NCBI Taxonomy" id="34254"/>
    <lineage>
        <taxon>Eukaryota</taxon>
        <taxon>Viridiplantae</taxon>
        <taxon>Streptophyta</taxon>
        <taxon>Embryophyta</taxon>
        <taxon>Tracheophyta</taxon>
        <taxon>Spermatophyta</taxon>
        <taxon>Magnoliopsida</taxon>
        <taxon>eudicotyledons</taxon>
        <taxon>Gunneridae</taxon>
        <taxon>Pentapetalae</taxon>
        <taxon>asterids</taxon>
        <taxon>lamiids</taxon>
        <taxon>Boraginales</taxon>
        <taxon>Boraginaceae</taxon>
        <taxon>Boraginoideae</taxon>
        <taxon>Lithospermeae</taxon>
        <taxon>Lithospermum</taxon>
    </lineage>
</organism>
<gene>
    <name evidence="8" type="ORF">LIER_23855</name>
</gene>
<evidence type="ECO:0000256" key="5">
    <source>
        <dbReference type="SAM" id="MobiDB-lite"/>
    </source>
</evidence>
<comment type="caution">
    <text evidence="8">The sequence shown here is derived from an EMBL/GenBank/DDBJ whole genome shotgun (WGS) entry which is preliminary data.</text>
</comment>
<feature type="compositionally biased region" description="Polar residues" evidence="5">
    <location>
        <begin position="10"/>
        <end position="19"/>
    </location>
</feature>
<keyword evidence="9" id="KW-1185">Reference proteome</keyword>
<keyword evidence="3 6" id="KW-1133">Transmembrane helix</keyword>
<feature type="region of interest" description="Disordered" evidence="5">
    <location>
        <begin position="1"/>
        <end position="53"/>
    </location>
</feature>
<protein>
    <recommendedName>
        <fullName evidence="7">Late embryogenesis abundant protein LEA-2 subgroup domain-containing protein</fullName>
    </recommendedName>
</protein>
<evidence type="ECO:0000256" key="2">
    <source>
        <dbReference type="ARBA" id="ARBA00022692"/>
    </source>
</evidence>
<evidence type="ECO:0000256" key="1">
    <source>
        <dbReference type="ARBA" id="ARBA00004167"/>
    </source>
</evidence>
<evidence type="ECO:0000256" key="6">
    <source>
        <dbReference type="SAM" id="Phobius"/>
    </source>
</evidence>
<evidence type="ECO:0000313" key="9">
    <source>
        <dbReference type="Proteomes" id="UP001454036"/>
    </source>
</evidence>
<dbReference type="PANTHER" id="PTHR31234">
    <property type="entry name" value="LATE EMBRYOGENESIS ABUNDANT (LEA) HYDROXYPROLINE-RICH GLYCOPROTEIN FAMILY"/>
    <property type="match status" value="1"/>
</dbReference>
<dbReference type="Gene3D" id="2.60.40.1820">
    <property type="match status" value="1"/>
</dbReference>
<dbReference type="EMBL" id="BAABME010006810">
    <property type="protein sequence ID" value="GAA0169343.1"/>
    <property type="molecule type" value="Genomic_DNA"/>
</dbReference>
<dbReference type="InterPro" id="IPR004864">
    <property type="entry name" value="LEA_2"/>
</dbReference>
<dbReference type="InterPro" id="IPR044839">
    <property type="entry name" value="NDR1-like"/>
</dbReference>
<feature type="compositionally biased region" description="Basic residues" evidence="5">
    <location>
        <begin position="40"/>
        <end position="53"/>
    </location>
</feature>
<dbReference type="Proteomes" id="UP001454036">
    <property type="component" value="Unassembled WGS sequence"/>
</dbReference>